<name>A0ABN9C4B5_9NEOB</name>
<evidence type="ECO:0000313" key="1">
    <source>
        <dbReference type="EMBL" id="CAI9554859.1"/>
    </source>
</evidence>
<reference evidence="1" key="1">
    <citation type="submission" date="2023-05" db="EMBL/GenBank/DDBJ databases">
        <authorList>
            <person name="Stuckert A."/>
        </authorList>
    </citation>
    <scope>NUCLEOTIDE SEQUENCE</scope>
</reference>
<keyword evidence="2" id="KW-1185">Reference proteome</keyword>
<proteinExistence type="predicted"/>
<comment type="caution">
    <text evidence="1">The sequence shown here is derived from an EMBL/GenBank/DDBJ whole genome shotgun (WGS) entry which is preliminary data.</text>
</comment>
<dbReference type="Proteomes" id="UP001162483">
    <property type="component" value="Unassembled WGS sequence"/>
</dbReference>
<dbReference type="EMBL" id="CATNWA010007814">
    <property type="protein sequence ID" value="CAI9554859.1"/>
    <property type="molecule type" value="Genomic_DNA"/>
</dbReference>
<protein>
    <submittedName>
        <fullName evidence="1">Uncharacterized protein</fullName>
    </submittedName>
</protein>
<sequence length="45" mass="5327">MRKQHRSLSCQQGHAALYFSAQQRNIKQQVSLVKTHTVHYHKKHS</sequence>
<evidence type="ECO:0000313" key="2">
    <source>
        <dbReference type="Proteomes" id="UP001162483"/>
    </source>
</evidence>
<accession>A0ABN9C4B5</accession>
<organism evidence="1 2">
    <name type="scientific">Staurois parvus</name>
    <dbReference type="NCBI Taxonomy" id="386267"/>
    <lineage>
        <taxon>Eukaryota</taxon>
        <taxon>Metazoa</taxon>
        <taxon>Chordata</taxon>
        <taxon>Craniata</taxon>
        <taxon>Vertebrata</taxon>
        <taxon>Euteleostomi</taxon>
        <taxon>Amphibia</taxon>
        <taxon>Batrachia</taxon>
        <taxon>Anura</taxon>
        <taxon>Neobatrachia</taxon>
        <taxon>Ranoidea</taxon>
        <taxon>Ranidae</taxon>
        <taxon>Staurois</taxon>
    </lineage>
</organism>
<gene>
    <name evidence="1" type="ORF">SPARVUS_LOCUS4285950</name>
</gene>